<comment type="caution">
    <text evidence="9">Lacks conserved residue(s) required for the propagation of feature annotation.</text>
</comment>
<protein>
    <recommendedName>
        <fullName evidence="9">Lipoprotein signal peptidase</fullName>
        <ecNumber evidence="9">3.4.23.36</ecNumber>
    </recommendedName>
    <alternativeName>
        <fullName evidence="9">Prolipoprotein signal peptidase</fullName>
    </alternativeName>
    <alternativeName>
        <fullName evidence="9">Signal peptidase II</fullName>
        <shortName evidence="9">SPase II</shortName>
    </alternativeName>
</protein>
<keyword evidence="3 9" id="KW-0645">Protease</keyword>
<organism evidence="11 12">
    <name type="scientific">Qipengyuania spongiae</name>
    <dbReference type="NCBI Taxonomy" id="2909673"/>
    <lineage>
        <taxon>Bacteria</taxon>
        <taxon>Pseudomonadati</taxon>
        <taxon>Pseudomonadota</taxon>
        <taxon>Alphaproteobacteria</taxon>
        <taxon>Sphingomonadales</taxon>
        <taxon>Erythrobacteraceae</taxon>
        <taxon>Qipengyuania</taxon>
    </lineage>
</organism>
<evidence type="ECO:0000256" key="5">
    <source>
        <dbReference type="ARBA" id="ARBA00022750"/>
    </source>
</evidence>
<feature type="transmembrane region" description="Helical" evidence="9">
    <location>
        <begin position="69"/>
        <end position="87"/>
    </location>
</feature>
<evidence type="ECO:0000256" key="2">
    <source>
        <dbReference type="ARBA" id="ARBA00022475"/>
    </source>
</evidence>
<evidence type="ECO:0000313" key="11">
    <source>
        <dbReference type="EMBL" id="UVI40067.1"/>
    </source>
</evidence>
<evidence type="ECO:0000256" key="4">
    <source>
        <dbReference type="ARBA" id="ARBA00022692"/>
    </source>
</evidence>
<keyword evidence="7 9" id="KW-1133">Transmembrane helix</keyword>
<accession>A0ABY5SZU5</accession>
<dbReference type="HAMAP" id="MF_00161">
    <property type="entry name" value="LspA"/>
    <property type="match status" value="1"/>
</dbReference>
<evidence type="ECO:0000256" key="6">
    <source>
        <dbReference type="ARBA" id="ARBA00022801"/>
    </source>
</evidence>
<name>A0ABY5SZU5_9SPHN</name>
<evidence type="ECO:0000256" key="8">
    <source>
        <dbReference type="ARBA" id="ARBA00023136"/>
    </source>
</evidence>
<reference evidence="11" key="1">
    <citation type="submission" date="2022-02" db="EMBL/GenBank/DDBJ databases">
        <title>Qipengyuania spongiae sp. nov., isolated from marine sponge.</title>
        <authorList>
            <person name="Li Z."/>
            <person name="Zhang M."/>
        </authorList>
    </citation>
    <scope>NUCLEOTIDE SEQUENCE</scope>
    <source>
        <strain evidence="11">PHS-Z21</strain>
    </source>
</reference>
<dbReference type="PANTHER" id="PTHR33695">
    <property type="entry name" value="LIPOPROTEIN SIGNAL PEPTIDASE"/>
    <property type="match status" value="1"/>
</dbReference>
<proteinExistence type="inferred from homology"/>
<comment type="function">
    <text evidence="9">This protein specifically catalyzes the removal of signal peptides from prolipoproteins.</text>
</comment>
<feature type="active site" evidence="9">
    <location>
        <position position="122"/>
    </location>
</feature>
<keyword evidence="5 9" id="KW-0064">Aspartyl protease</keyword>
<comment type="pathway">
    <text evidence="9">Protein modification; lipoprotein biosynthesis (signal peptide cleavage).</text>
</comment>
<comment type="subcellular location">
    <subcellularLocation>
        <location evidence="9">Cell membrane</location>
        <topology evidence="9">Multi-pass membrane protein</topology>
    </subcellularLocation>
</comment>
<evidence type="ECO:0000256" key="3">
    <source>
        <dbReference type="ARBA" id="ARBA00022670"/>
    </source>
</evidence>
<dbReference type="NCBIfam" id="TIGR00077">
    <property type="entry name" value="lspA"/>
    <property type="match status" value="1"/>
</dbReference>
<dbReference type="GO" id="GO:0004190">
    <property type="term" value="F:aspartic-type endopeptidase activity"/>
    <property type="evidence" value="ECO:0007669"/>
    <property type="project" value="UniProtKB-EC"/>
</dbReference>
<keyword evidence="6 9" id="KW-0378">Hydrolase</keyword>
<comment type="catalytic activity">
    <reaction evidence="9">
        <text>Release of signal peptides from bacterial membrane prolipoproteins. Hydrolyzes -Xaa-Yaa-Zaa-|-(S,diacylglyceryl)Cys-, in which Xaa is hydrophobic (preferably Leu), and Yaa (Ala or Ser) and Zaa (Gly or Ala) have small, neutral side chains.</text>
        <dbReference type="EC" id="3.4.23.36"/>
    </reaction>
</comment>
<dbReference type="RefSeq" id="WP_265560011.1">
    <property type="nucleotide sequence ID" value="NZ_CP092471.1"/>
</dbReference>
<dbReference type="InterPro" id="IPR001872">
    <property type="entry name" value="Peptidase_A8"/>
</dbReference>
<keyword evidence="8 9" id="KW-0472">Membrane</keyword>
<evidence type="ECO:0000256" key="7">
    <source>
        <dbReference type="ARBA" id="ARBA00022989"/>
    </source>
</evidence>
<dbReference type="PRINTS" id="PR00781">
    <property type="entry name" value="LIPOSIGPTASE"/>
</dbReference>
<keyword evidence="4 9" id="KW-0812">Transmembrane</keyword>
<sequence length="178" mass="19844">MSPLGKRRVIGIALALAIFVVDQWVKWWVTGPLELQRVGAVEVLPFFDLRFTQNFGISLGMFEATNPEMRWALVLVTGIIALVVTVWMMRERTLGDILGLSLILGGALGNIRDRYALGYVIDYADLHFGTFRPFLIFNIADAAITIGVVIILARAFLMRDTVDDMMNEKPVSAGEKAR</sequence>
<dbReference type="EMBL" id="CP092471">
    <property type="protein sequence ID" value="UVI40067.1"/>
    <property type="molecule type" value="Genomic_DNA"/>
</dbReference>
<dbReference type="Proteomes" id="UP001065265">
    <property type="component" value="Chromosome"/>
</dbReference>
<dbReference type="Pfam" id="PF01252">
    <property type="entry name" value="Peptidase_A8"/>
    <property type="match status" value="1"/>
</dbReference>
<evidence type="ECO:0000256" key="10">
    <source>
        <dbReference type="RuleBase" id="RU004181"/>
    </source>
</evidence>
<feature type="active site" evidence="9">
    <location>
        <position position="141"/>
    </location>
</feature>
<evidence type="ECO:0000256" key="9">
    <source>
        <dbReference type="HAMAP-Rule" id="MF_00161"/>
    </source>
</evidence>
<keyword evidence="2 9" id="KW-1003">Cell membrane</keyword>
<evidence type="ECO:0000256" key="1">
    <source>
        <dbReference type="ARBA" id="ARBA00006139"/>
    </source>
</evidence>
<feature type="transmembrane region" description="Helical" evidence="9">
    <location>
        <begin position="131"/>
        <end position="157"/>
    </location>
</feature>
<evidence type="ECO:0000313" key="12">
    <source>
        <dbReference type="Proteomes" id="UP001065265"/>
    </source>
</evidence>
<gene>
    <name evidence="9 11" type="primary">lspA</name>
    <name evidence="11" type="ORF">L1F33_03670</name>
</gene>
<comment type="similarity">
    <text evidence="1 9 10">Belongs to the peptidase A8 family.</text>
</comment>
<keyword evidence="12" id="KW-1185">Reference proteome</keyword>
<dbReference type="EC" id="3.4.23.36" evidence="9"/>
<dbReference type="PANTHER" id="PTHR33695:SF1">
    <property type="entry name" value="LIPOPROTEIN SIGNAL PEPTIDASE"/>
    <property type="match status" value="1"/>
</dbReference>